<keyword evidence="4" id="KW-1185">Reference proteome</keyword>
<evidence type="ECO:0000259" key="2">
    <source>
        <dbReference type="Pfam" id="PF04892"/>
    </source>
</evidence>
<accession>A0A9X1XSB0</accession>
<dbReference type="Proteomes" id="UP001139260">
    <property type="component" value="Unassembled WGS sequence"/>
</dbReference>
<feature type="transmembrane region" description="Helical" evidence="1">
    <location>
        <begin position="39"/>
        <end position="56"/>
    </location>
</feature>
<dbReference type="AlphaFoldDB" id="A0A9X1XSB0"/>
<evidence type="ECO:0000313" key="4">
    <source>
        <dbReference type="Proteomes" id="UP001139260"/>
    </source>
</evidence>
<dbReference type="EMBL" id="JALNUB010000005">
    <property type="protein sequence ID" value="MCK8142169.1"/>
    <property type="molecule type" value="Genomic_DNA"/>
</dbReference>
<proteinExistence type="predicted"/>
<keyword evidence="1" id="KW-1133">Transmembrane helix</keyword>
<comment type="caution">
    <text evidence="3">The sequence shown here is derived from an EMBL/GenBank/DDBJ whole genome shotgun (WGS) entry which is preliminary data.</text>
</comment>
<feature type="transmembrane region" description="Helical" evidence="1">
    <location>
        <begin position="101"/>
        <end position="120"/>
    </location>
</feature>
<feature type="transmembrane region" description="Helical" evidence="1">
    <location>
        <begin position="68"/>
        <end position="89"/>
    </location>
</feature>
<dbReference type="Pfam" id="PF04892">
    <property type="entry name" value="VanZ"/>
    <property type="match status" value="1"/>
</dbReference>
<dbReference type="NCBIfam" id="NF037970">
    <property type="entry name" value="vanZ_1"/>
    <property type="match status" value="1"/>
</dbReference>
<sequence>MRKQLYFWAALIWSLIISYFCLAQFSSVPLGNVSNIDKFVHAFFHFVLTTFCFLFFKNQYKEVVSYKPLVFSFLFSLFFGIGIELAQGFFTTTRQADIFDVMANVSGACLSLLLITLFGFNNKTK</sequence>
<evidence type="ECO:0000256" key="1">
    <source>
        <dbReference type="SAM" id="Phobius"/>
    </source>
</evidence>
<organism evidence="3 4">
    <name type="scientific">Flavobacterium pygoscelis</name>
    <dbReference type="NCBI Taxonomy" id="2893176"/>
    <lineage>
        <taxon>Bacteria</taxon>
        <taxon>Pseudomonadati</taxon>
        <taxon>Bacteroidota</taxon>
        <taxon>Flavobacteriia</taxon>
        <taxon>Flavobacteriales</taxon>
        <taxon>Flavobacteriaceae</taxon>
        <taxon>Flavobacterium</taxon>
    </lineage>
</organism>
<dbReference type="InterPro" id="IPR006976">
    <property type="entry name" value="VanZ-like"/>
</dbReference>
<protein>
    <submittedName>
        <fullName evidence="3">VanZ family protein</fullName>
    </submittedName>
</protein>
<dbReference type="PANTHER" id="PTHR28008">
    <property type="entry name" value="DOMAIN PROTEIN, PUTATIVE (AFU_ORTHOLOGUE AFUA_3G10980)-RELATED"/>
    <property type="match status" value="1"/>
</dbReference>
<dbReference type="RefSeq" id="WP_188048884.1">
    <property type="nucleotide sequence ID" value="NZ_JALNUB010000005.1"/>
</dbReference>
<name>A0A9X1XSB0_9FLAO</name>
<feature type="domain" description="VanZ-like" evidence="2">
    <location>
        <begin position="36"/>
        <end position="118"/>
    </location>
</feature>
<evidence type="ECO:0000313" key="3">
    <source>
        <dbReference type="EMBL" id="MCK8142169.1"/>
    </source>
</evidence>
<reference evidence="3" key="1">
    <citation type="submission" date="2022-04" db="EMBL/GenBank/DDBJ databases">
        <title>Flavobacterium pygoscelis sp. nov. isolated from Chinstrap chick (Pygoscelis antarcticus).</title>
        <authorList>
            <person name="Irgang R."/>
            <person name="Poblete-Morales M."/>
            <person name="Avendano-Herrera R."/>
        </authorList>
    </citation>
    <scope>NUCLEOTIDE SEQUENCE</scope>
    <source>
        <strain evidence="3">I-SCBP12n</strain>
    </source>
</reference>
<gene>
    <name evidence="3" type="ORF">MW871_09730</name>
</gene>
<keyword evidence="1" id="KW-0812">Transmembrane</keyword>
<dbReference type="PANTHER" id="PTHR28008:SF1">
    <property type="entry name" value="DOMAIN PROTEIN, PUTATIVE (AFU_ORTHOLOGUE AFUA_3G10980)-RELATED"/>
    <property type="match status" value="1"/>
</dbReference>
<keyword evidence="1" id="KW-0472">Membrane</keyword>